<evidence type="ECO:0000313" key="2">
    <source>
        <dbReference type="EMBL" id="EJF60446.1"/>
    </source>
</evidence>
<dbReference type="AlphaFoldDB" id="R7SWJ0"/>
<dbReference type="RefSeq" id="XP_007366864.1">
    <property type="nucleotide sequence ID" value="XM_007366802.1"/>
</dbReference>
<keyword evidence="1" id="KW-1133">Transmembrane helix</keyword>
<name>R7SWJ0_DICSQ</name>
<sequence length="56" mass="6281">MPSTVWSSDREPATPRGARRRTFKSGEVLCYLCIHTLGTSMAIALIFHPRLATDVY</sequence>
<reference evidence="2 3" key="1">
    <citation type="journal article" date="2012" name="Science">
        <title>The Paleozoic origin of enzymatic lignin decomposition reconstructed from 31 fungal genomes.</title>
        <authorList>
            <person name="Floudas D."/>
            <person name="Binder M."/>
            <person name="Riley R."/>
            <person name="Barry K."/>
            <person name="Blanchette R.A."/>
            <person name="Henrissat B."/>
            <person name="Martinez A.T."/>
            <person name="Otillar R."/>
            <person name="Spatafora J.W."/>
            <person name="Yadav J.S."/>
            <person name="Aerts A."/>
            <person name="Benoit I."/>
            <person name="Boyd A."/>
            <person name="Carlson A."/>
            <person name="Copeland A."/>
            <person name="Coutinho P.M."/>
            <person name="de Vries R.P."/>
            <person name="Ferreira P."/>
            <person name="Findley K."/>
            <person name="Foster B."/>
            <person name="Gaskell J."/>
            <person name="Glotzer D."/>
            <person name="Gorecki P."/>
            <person name="Heitman J."/>
            <person name="Hesse C."/>
            <person name="Hori C."/>
            <person name="Igarashi K."/>
            <person name="Jurgens J.A."/>
            <person name="Kallen N."/>
            <person name="Kersten P."/>
            <person name="Kohler A."/>
            <person name="Kuees U."/>
            <person name="Kumar T.K.A."/>
            <person name="Kuo A."/>
            <person name="LaButti K."/>
            <person name="Larrondo L.F."/>
            <person name="Lindquist E."/>
            <person name="Ling A."/>
            <person name="Lombard V."/>
            <person name="Lucas S."/>
            <person name="Lundell T."/>
            <person name="Martin R."/>
            <person name="McLaughlin D.J."/>
            <person name="Morgenstern I."/>
            <person name="Morin E."/>
            <person name="Murat C."/>
            <person name="Nagy L.G."/>
            <person name="Nolan M."/>
            <person name="Ohm R.A."/>
            <person name="Patyshakuliyeva A."/>
            <person name="Rokas A."/>
            <person name="Ruiz-Duenas F.J."/>
            <person name="Sabat G."/>
            <person name="Salamov A."/>
            <person name="Samejima M."/>
            <person name="Schmutz J."/>
            <person name="Slot J.C."/>
            <person name="St John F."/>
            <person name="Stenlid J."/>
            <person name="Sun H."/>
            <person name="Sun S."/>
            <person name="Syed K."/>
            <person name="Tsang A."/>
            <person name="Wiebenga A."/>
            <person name="Young D."/>
            <person name="Pisabarro A."/>
            <person name="Eastwood D.C."/>
            <person name="Martin F."/>
            <person name="Cullen D."/>
            <person name="Grigoriev I.V."/>
            <person name="Hibbett D.S."/>
        </authorList>
    </citation>
    <scope>NUCLEOTIDE SEQUENCE [LARGE SCALE GENOMIC DNA]</scope>
    <source>
        <strain evidence="2 3">LYAD-421 SS1</strain>
    </source>
</reference>
<evidence type="ECO:0000256" key="1">
    <source>
        <dbReference type="SAM" id="Phobius"/>
    </source>
</evidence>
<keyword evidence="1" id="KW-0472">Membrane</keyword>
<evidence type="ECO:0000313" key="3">
    <source>
        <dbReference type="Proteomes" id="UP000053319"/>
    </source>
</evidence>
<proteinExistence type="predicted"/>
<dbReference type="HOGENOM" id="CLU_3014114_0_0_1"/>
<accession>R7SWJ0</accession>
<dbReference type="Proteomes" id="UP000053319">
    <property type="component" value="Unassembled WGS sequence"/>
</dbReference>
<dbReference type="EMBL" id="JH719416">
    <property type="protein sequence ID" value="EJF60446.1"/>
    <property type="molecule type" value="Genomic_DNA"/>
</dbReference>
<organism evidence="2 3">
    <name type="scientific">Dichomitus squalens (strain LYAD-421)</name>
    <name type="common">Western red white-rot fungus</name>
    <dbReference type="NCBI Taxonomy" id="732165"/>
    <lineage>
        <taxon>Eukaryota</taxon>
        <taxon>Fungi</taxon>
        <taxon>Dikarya</taxon>
        <taxon>Basidiomycota</taxon>
        <taxon>Agaricomycotina</taxon>
        <taxon>Agaricomycetes</taxon>
        <taxon>Polyporales</taxon>
        <taxon>Polyporaceae</taxon>
        <taxon>Dichomitus</taxon>
    </lineage>
</organism>
<dbReference type="KEGG" id="dsq:DICSQDRAFT_137531"/>
<feature type="transmembrane region" description="Helical" evidence="1">
    <location>
        <begin position="28"/>
        <end position="47"/>
    </location>
</feature>
<protein>
    <submittedName>
        <fullName evidence="2">Uncharacterized protein</fullName>
    </submittedName>
</protein>
<keyword evidence="1" id="KW-0812">Transmembrane</keyword>
<gene>
    <name evidence="2" type="ORF">DICSQDRAFT_137531</name>
</gene>
<dbReference type="GeneID" id="18835628"/>